<dbReference type="Gene3D" id="2.40.340.10">
    <property type="entry name" value="MoeA, C-terminal, domain IV"/>
    <property type="match status" value="1"/>
</dbReference>
<gene>
    <name evidence="12" type="ORF">C0V82_15540</name>
</gene>
<dbReference type="AlphaFoldDB" id="A0A2K9NGV7"/>
<dbReference type="InterPro" id="IPR001453">
    <property type="entry name" value="MoaB/Mog_dom"/>
</dbReference>
<evidence type="ECO:0000256" key="11">
    <source>
        <dbReference type="RuleBase" id="RU365090"/>
    </source>
</evidence>
<keyword evidence="6 11" id="KW-0808">Transferase</keyword>
<dbReference type="Gene3D" id="2.170.190.11">
    <property type="entry name" value="Molybdopterin biosynthesis moea protein, domain 3"/>
    <property type="match status" value="1"/>
</dbReference>
<comment type="catalytic activity">
    <reaction evidence="10">
        <text>adenylyl-molybdopterin + molybdate = Mo-molybdopterin + AMP + H(+)</text>
        <dbReference type="Rhea" id="RHEA:35047"/>
        <dbReference type="ChEBI" id="CHEBI:15378"/>
        <dbReference type="ChEBI" id="CHEBI:36264"/>
        <dbReference type="ChEBI" id="CHEBI:62727"/>
        <dbReference type="ChEBI" id="CHEBI:71302"/>
        <dbReference type="ChEBI" id="CHEBI:456215"/>
        <dbReference type="EC" id="2.10.1.1"/>
    </reaction>
</comment>
<dbReference type="InterPro" id="IPR038987">
    <property type="entry name" value="MoeA-like"/>
</dbReference>
<dbReference type="InterPro" id="IPR008284">
    <property type="entry name" value="MoCF_biosynth_CS"/>
</dbReference>
<evidence type="ECO:0000256" key="8">
    <source>
        <dbReference type="ARBA" id="ARBA00022842"/>
    </source>
</evidence>
<dbReference type="Proteomes" id="UP000234752">
    <property type="component" value="Chromosome eg_1"/>
</dbReference>
<evidence type="ECO:0000256" key="9">
    <source>
        <dbReference type="ARBA" id="ARBA00023150"/>
    </source>
</evidence>
<dbReference type="SUPFAM" id="SSF53218">
    <property type="entry name" value="Molybdenum cofactor biosynthesis proteins"/>
    <property type="match status" value="1"/>
</dbReference>
<keyword evidence="8 11" id="KW-0460">Magnesium</keyword>
<dbReference type="SUPFAM" id="SSF63867">
    <property type="entry name" value="MoeA C-terminal domain-like"/>
    <property type="match status" value="1"/>
</dbReference>
<dbReference type="GO" id="GO:0061599">
    <property type="term" value="F:molybdopterin molybdotransferase activity"/>
    <property type="evidence" value="ECO:0007669"/>
    <property type="project" value="UniProtKB-UniRule"/>
</dbReference>
<comment type="function">
    <text evidence="2 11">Catalyzes the insertion of molybdate into adenylated molybdopterin with the concomitant release of AMP.</text>
</comment>
<name>A0A2K9NGV7_9PROT</name>
<dbReference type="GO" id="GO:0046872">
    <property type="term" value="F:metal ion binding"/>
    <property type="evidence" value="ECO:0007669"/>
    <property type="project" value="UniProtKB-UniRule"/>
</dbReference>
<dbReference type="GO" id="GO:0005829">
    <property type="term" value="C:cytosol"/>
    <property type="evidence" value="ECO:0007669"/>
    <property type="project" value="TreeGrafter"/>
</dbReference>
<evidence type="ECO:0000256" key="2">
    <source>
        <dbReference type="ARBA" id="ARBA00002901"/>
    </source>
</evidence>
<evidence type="ECO:0000256" key="3">
    <source>
        <dbReference type="ARBA" id="ARBA00005046"/>
    </source>
</evidence>
<dbReference type="PROSITE" id="PS01079">
    <property type="entry name" value="MOCF_BIOSYNTHESIS_2"/>
    <property type="match status" value="1"/>
</dbReference>
<dbReference type="OrthoDB" id="9804758at2"/>
<dbReference type="InterPro" id="IPR005110">
    <property type="entry name" value="MoeA_linker/N"/>
</dbReference>
<comment type="cofactor">
    <cofactor evidence="1 11">
        <name>Mg(2+)</name>
        <dbReference type="ChEBI" id="CHEBI:18420"/>
    </cofactor>
</comment>
<dbReference type="EMBL" id="CP025611">
    <property type="protein sequence ID" value="AUN31495.1"/>
    <property type="molecule type" value="Genomic_DNA"/>
</dbReference>
<dbReference type="KEGG" id="ncb:C0V82_15540"/>
<dbReference type="CDD" id="cd00887">
    <property type="entry name" value="MoeA"/>
    <property type="match status" value="1"/>
</dbReference>
<dbReference type="EC" id="2.10.1.1" evidence="11"/>
<evidence type="ECO:0000256" key="6">
    <source>
        <dbReference type="ARBA" id="ARBA00022679"/>
    </source>
</evidence>
<sequence>MADSDCFDTGSKILTVAEALTLIAAQFHSVAEPEQLPLAGALGRVLAADVVSGLDLPPFDNAAMDGYAVRADDLGRALPVAGTLFAGGTPVAAPPPGTAMRILTGASVPGGLDVVVMQEEVRVEGTLVHLPAGLSPGTNVRRRGEDVKAGQVALPVGRRLRPQDIGLAAALGLDTLTVCRPLRVALFSTGDEVTAPGQALAPGGIYDANRPLLSALLLHLGCTVTDLGILADDEDVIRAALAGAAPGHDLILTSGGVSAGEADHVKAAVMTLGGLDLWKLALKPGKPLALGHVGRTAFAGLPGNPVAMLVSFLVLVRPLIDLLSGAVPTPIPFLTAPAGFAHAKKAGRREYLRVTIGPDGVAHADPAEGAAMLARLTRADALAELGEEVTAVKPGDPVRVLPLGMLGA</sequence>
<keyword evidence="9 11" id="KW-0501">Molybdenum cofactor biosynthesis</keyword>
<organism evidence="12 13">
    <name type="scientific">Niveispirillum cyanobacteriorum</name>
    <dbReference type="NCBI Taxonomy" id="1612173"/>
    <lineage>
        <taxon>Bacteria</taxon>
        <taxon>Pseudomonadati</taxon>
        <taxon>Pseudomonadota</taxon>
        <taxon>Alphaproteobacteria</taxon>
        <taxon>Rhodospirillales</taxon>
        <taxon>Azospirillaceae</taxon>
        <taxon>Niveispirillum</taxon>
    </lineage>
</organism>
<dbReference type="GO" id="GO:0006777">
    <property type="term" value="P:Mo-molybdopterin cofactor biosynthetic process"/>
    <property type="evidence" value="ECO:0007669"/>
    <property type="project" value="UniProtKB-UniRule"/>
</dbReference>
<proteinExistence type="inferred from homology"/>
<dbReference type="InterPro" id="IPR036425">
    <property type="entry name" value="MoaB/Mog-like_dom_sf"/>
</dbReference>
<dbReference type="SMART" id="SM00852">
    <property type="entry name" value="MoCF_biosynth"/>
    <property type="match status" value="1"/>
</dbReference>
<evidence type="ECO:0000256" key="1">
    <source>
        <dbReference type="ARBA" id="ARBA00001946"/>
    </source>
</evidence>
<evidence type="ECO:0000256" key="4">
    <source>
        <dbReference type="ARBA" id="ARBA00010763"/>
    </source>
</evidence>
<evidence type="ECO:0000313" key="13">
    <source>
        <dbReference type="Proteomes" id="UP000234752"/>
    </source>
</evidence>
<protein>
    <recommendedName>
        <fullName evidence="11">Molybdopterin molybdenumtransferase</fullName>
        <ecNumber evidence="11">2.10.1.1</ecNumber>
    </recommendedName>
</protein>
<dbReference type="Gene3D" id="3.90.105.10">
    <property type="entry name" value="Molybdopterin biosynthesis moea protein, domain 2"/>
    <property type="match status" value="1"/>
</dbReference>
<evidence type="ECO:0000256" key="10">
    <source>
        <dbReference type="ARBA" id="ARBA00047317"/>
    </source>
</evidence>
<reference evidence="12 13" key="1">
    <citation type="submission" date="2017-12" db="EMBL/GenBank/DDBJ databases">
        <title>Genomes of bacteria within cyanobacterial aggregates.</title>
        <authorList>
            <person name="Cai H."/>
        </authorList>
    </citation>
    <scope>NUCLEOTIDE SEQUENCE [LARGE SCALE GENOMIC DNA]</scope>
    <source>
        <strain evidence="12 13">TH16</strain>
    </source>
</reference>
<dbReference type="InterPro" id="IPR036135">
    <property type="entry name" value="MoeA_linker/N_sf"/>
</dbReference>
<keyword evidence="5 11" id="KW-0500">Molybdenum</keyword>
<evidence type="ECO:0000313" key="12">
    <source>
        <dbReference type="EMBL" id="AUN31495.1"/>
    </source>
</evidence>
<dbReference type="NCBIfam" id="TIGR00177">
    <property type="entry name" value="molyb_syn"/>
    <property type="match status" value="1"/>
</dbReference>
<dbReference type="InterPro" id="IPR005111">
    <property type="entry name" value="MoeA_C_domain_IV"/>
</dbReference>
<dbReference type="PANTHER" id="PTHR10192">
    <property type="entry name" value="MOLYBDOPTERIN BIOSYNTHESIS PROTEIN"/>
    <property type="match status" value="1"/>
</dbReference>
<comment type="pathway">
    <text evidence="3 11">Cofactor biosynthesis; molybdopterin biosynthesis.</text>
</comment>
<evidence type="ECO:0000256" key="5">
    <source>
        <dbReference type="ARBA" id="ARBA00022505"/>
    </source>
</evidence>
<dbReference type="UniPathway" id="UPA00344"/>
<dbReference type="SUPFAM" id="SSF63882">
    <property type="entry name" value="MoeA N-terminal region -like"/>
    <property type="match status" value="1"/>
</dbReference>
<dbReference type="Pfam" id="PF03453">
    <property type="entry name" value="MoeA_N"/>
    <property type="match status" value="1"/>
</dbReference>
<dbReference type="NCBIfam" id="NF045515">
    <property type="entry name" value="Glp_gephyrin"/>
    <property type="match status" value="1"/>
</dbReference>
<dbReference type="PANTHER" id="PTHR10192:SF5">
    <property type="entry name" value="GEPHYRIN"/>
    <property type="match status" value="1"/>
</dbReference>
<comment type="similarity">
    <text evidence="4 11">Belongs to the MoeA family.</text>
</comment>
<evidence type="ECO:0000256" key="7">
    <source>
        <dbReference type="ARBA" id="ARBA00022723"/>
    </source>
</evidence>
<dbReference type="InterPro" id="IPR036688">
    <property type="entry name" value="MoeA_C_domain_IV_sf"/>
</dbReference>
<dbReference type="Pfam" id="PF00994">
    <property type="entry name" value="MoCF_biosynth"/>
    <property type="match status" value="1"/>
</dbReference>
<dbReference type="FunFam" id="3.40.980.10:FF:000004">
    <property type="entry name" value="Molybdopterin molybdenumtransferase"/>
    <property type="match status" value="1"/>
</dbReference>
<accession>A0A2K9NGV7</accession>
<dbReference type="RefSeq" id="WP_102113072.1">
    <property type="nucleotide sequence ID" value="NZ_BMGN01000005.1"/>
</dbReference>
<dbReference type="Pfam" id="PF03454">
    <property type="entry name" value="MoeA_C"/>
    <property type="match status" value="1"/>
</dbReference>
<keyword evidence="13" id="KW-1185">Reference proteome</keyword>
<dbReference type="Gene3D" id="3.40.980.10">
    <property type="entry name" value="MoaB/Mog-like domain"/>
    <property type="match status" value="1"/>
</dbReference>
<keyword evidence="7 11" id="KW-0479">Metal-binding</keyword>